<evidence type="ECO:0000256" key="4">
    <source>
        <dbReference type="ARBA" id="ARBA00022839"/>
    </source>
</evidence>
<keyword evidence="2" id="KW-0540">Nuclease</keyword>
<dbReference type="InterPro" id="IPR051673">
    <property type="entry name" value="SSDNA_exonuclease_RecJ"/>
</dbReference>
<organism evidence="7 8">
    <name type="scientific">Enterocloster bolteae</name>
    <dbReference type="NCBI Taxonomy" id="208479"/>
    <lineage>
        <taxon>Bacteria</taxon>
        <taxon>Bacillati</taxon>
        <taxon>Bacillota</taxon>
        <taxon>Clostridia</taxon>
        <taxon>Lachnospirales</taxon>
        <taxon>Lachnospiraceae</taxon>
        <taxon>Enterocloster</taxon>
    </lineage>
</organism>
<dbReference type="EMBL" id="QSHZ01000047">
    <property type="protein sequence ID" value="RHC48452.1"/>
    <property type="molecule type" value="Genomic_DNA"/>
</dbReference>
<sequence>MQYKLYENGNNDTSNVLAEVLKNRGIDDYNRYLNLDESVVEPYRNLDNIEEAVSLFMKHFNQKNKIGILVDEDPDGFCSAAMMYSYIKQMDSDYPVDYILHGRAKAHGLSDDVKILSDIDLLIIPDAGTNDKNEIKHINEDGIDILILDHHELEGKNKQEDLIFDDALNGTIYETVIVNNQMSNNYSNKNLCGAGVVYRFLQALDEENWNEFADDYLDLCALANISDVMDMRSFETRYFTDMGLLNIQNKCFKALVDAQDYSMGGKINIHNVQWYITPILNGMIRIGSSEEKELLFRAFIEQDEFFEYKKRKPAETIQESIYDRAARLCKNAKSRQDKQKEKCVSQIAEIAQHIPQENKVVMIDTSDILDNGLTGVVAIKIAEMFNKPCILLNKFLDKKTGKITYGGSARNIDNSPIDSFKDIVNSTNILDGRGHANAFGIVGLEIDKKDDALNRLNDILQDVEYDSTYRVDFIVDIDDVTVKIVTDLARLEDIIGQGIEEPMLAIENISLTKEQFEIFGKNEDTISFMIDEIKYIQFKCKEGNQLYDWLQNAWDENDSVVFNIVGKPSINEYNGVRTPQIIIEDVVVVSTNNSDNEEEW</sequence>
<dbReference type="SUPFAM" id="SSF64182">
    <property type="entry name" value="DHH phosphoesterases"/>
    <property type="match status" value="1"/>
</dbReference>
<evidence type="ECO:0000256" key="3">
    <source>
        <dbReference type="ARBA" id="ARBA00022801"/>
    </source>
</evidence>
<feature type="domain" description="RecJ OB" evidence="6">
    <location>
        <begin position="471"/>
        <end position="585"/>
    </location>
</feature>
<evidence type="ECO:0000259" key="5">
    <source>
        <dbReference type="Pfam" id="PF01368"/>
    </source>
</evidence>
<proteinExistence type="inferred from homology"/>
<evidence type="ECO:0008006" key="9">
    <source>
        <dbReference type="Google" id="ProtNLM"/>
    </source>
</evidence>
<dbReference type="GO" id="GO:0004527">
    <property type="term" value="F:exonuclease activity"/>
    <property type="evidence" value="ECO:0007669"/>
    <property type="project" value="UniProtKB-KW"/>
</dbReference>
<dbReference type="Pfam" id="PF17768">
    <property type="entry name" value="RecJ_OB"/>
    <property type="match status" value="1"/>
</dbReference>
<reference evidence="7 8" key="1">
    <citation type="submission" date="2018-08" db="EMBL/GenBank/DDBJ databases">
        <title>A genome reference for cultivated species of the human gut microbiota.</title>
        <authorList>
            <person name="Zou Y."/>
            <person name="Xue W."/>
            <person name="Luo G."/>
        </authorList>
    </citation>
    <scope>NUCLEOTIDE SEQUENCE [LARGE SCALE GENOMIC DNA]</scope>
    <source>
        <strain evidence="7 8">AM35-14</strain>
    </source>
</reference>
<dbReference type="PANTHER" id="PTHR30255:SF2">
    <property type="entry name" value="SINGLE-STRANDED-DNA-SPECIFIC EXONUCLEASE RECJ"/>
    <property type="match status" value="1"/>
</dbReference>
<dbReference type="AlphaFoldDB" id="A0A414AIP4"/>
<dbReference type="InterPro" id="IPR038763">
    <property type="entry name" value="DHH_sf"/>
</dbReference>
<comment type="similarity">
    <text evidence="1">Belongs to the RecJ family.</text>
</comment>
<keyword evidence="4" id="KW-0269">Exonuclease</keyword>
<gene>
    <name evidence="7" type="ORF">DW839_28400</name>
</gene>
<dbReference type="InterPro" id="IPR001667">
    <property type="entry name" value="DDH_dom"/>
</dbReference>
<evidence type="ECO:0000313" key="8">
    <source>
        <dbReference type="Proteomes" id="UP000283975"/>
    </source>
</evidence>
<dbReference type="PANTHER" id="PTHR30255">
    <property type="entry name" value="SINGLE-STRANDED-DNA-SPECIFIC EXONUCLEASE RECJ"/>
    <property type="match status" value="1"/>
</dbReference>
<dbReference type="Gene3D" id="2.40.50.460">
    <property type="match status" value="1"/>
</dbReference>
<dbReference type="Gene3D" id="3.90.1640.30">
    <property type="match status" value="1"/>
</dbReference>
<evidence type="ECO:0000256" key="1">
    <source>
        <dbReference type="ARBA" id="ARBA00005915"/>
    </source>
</evidence>
<name>A0A414AIP4_9FIRM</name>
<feature type="domain" description="DDH" evidence="5">
    <location>
        <begin position="65"/>
        <end position="223"/>
    </location>
</feature>
<protein>
    <recommendedName>
        <fullName evidence="9">Single-stranded-DNA-specific exonuclease RecJ</fullName>
    </recommendedName>
</protein>
<evidence type="ECO:0000256" key="2">
    <source>
        <dbReference type="ARBA" id="ARBA00022722"/>
    </source>
</evidence>
<accession>A0A414AIP4</accession>
<dbReference type="InterPro" id="IPR041122">
    <property type="entry name" value="RecJ_OB"/>
</dbReference>
<evidence type="ECO:0000259" key="6">
    <source>
        <dbReference type="Pfam" id="PF17768"/>
    </source>
</evidence>
<evidence type="ECO:0000313" key="7">
    <source>
        <dbReference type="EMBL" id="RHC48452.1"/>
    </source>
</evidence>
<dbReference type="Proteomes" id="UP000283975">
    <property type="component" value="Unassembled WGS sequence"/>
</dbReference>
<comment type="caution">
    <text evidence="7">The sequence shown here is derived from an EMBL/GenBank/DDBJ whole genome shotgun (WGS) entry which is preliminary data.</text>
</comment>
<keyword evidence="3" id="KW-0378">Hydrolase</keyword>
<dbReference type="Pfam" id="PF01368">
    <property type="entry name" value="DHH"/>
    <property type="match status" value="1"/>
</dbReference>